<evidence type="ECO:0000313" key="3">
    <source>
        <dbReference type="Proteomes" id="UP000192251"/>
    </source>
</evidence>
<dbReference type="Proteomes" id="UP000192251">
    <property type="component" value="Chromosome"/>
</dbReference>
<organism evidence="2 3">
    <name type="scientific">Kitasatospora albolonga</name>
    <dbReference type="NCBI Taxonomy" id="68173"/>
    <lineage>
        <taxon>Bacteria</taxon>
        <taxon>Bacillati</taxon>
        <taxon>Actinomycetota</taxon>
        <taxon>Actinomycetes</taxon>
        <taxon>Kitasatosporales</taxon>
        <taxon>Streptomycetaceae</taxon>
        <taxon>Kitasatospora</taxon>
    </lineage>
</organism>
<keyword evidence="1" id="KW-0472">Membrane</keyword>
<dbReference type="InterPro" id="IPR025498">
    <property type="entry name" value="DUF4389"/>
</dbReference>
<keyword evidence="1" id="KW-0812">Transmembrane</keyword>
<feature type="transmembrane region" description="Helical" evidence="1">
    <location>
        <begin position="39"/>
        <end position="67"/>
    </location>
</feature>
<dbReference type="EMBL" id="CP020563">
    <property type="protein sequence ID" value="ARF70884.1"/>
    <property type="molecule type" value="Genomic_DNA"/>
</dbReference>
<dbReference type="KEGG" id="kab:B7C62_00440"/>
<feature type="transmembrane region" description="Helical" evidence="1">
    <location>
        <begin position="220"/>
        <end position="242"/>
    </location>
</feature>
<dbReference type="Pfam" id="PF14333">
    <property type="entry name" value="DUF4389"/>
    <property type="match status" value="2"/>
</dbReference>
<evidence type="ECO:0000313" key="2">
    <source>
        <dbReference type="EMBL" id="ARF70884.1"/>
    </source>
</evidence>
<sequence>MADGRWSPGRKEADADEFRPVLDIIEPGRQRRLTVLVRLLLLIPHFIVLFFLHIAAFFTVIAGWFAALVLGRLPDPVFRFLAGFLGYDMRVSASEMLLIDRYPPFALTPPPDYPVQIDVRPTGLNRLAVLFRIFLMIPAAVVQSLAVYGWWALSFVWWLITLVLGRMPRPLFEATAATLRYRMRFSAYVMMLTPAYPKGLFGDDDLPVPREHPRSATRPLVMSSAAKWLVVLFLVLGLAGHVTTSVTTTTTSDNDDTVRVSGRP</sequence>
<name>A0ABC8BKD0_9ACTN</name>
<keyword evidence="1" id="KW-1133">Transmembrane helix</keyword>
<keyword evidence="3" id="KW-1185">Reference proteome</keyword>
<feature type="transmembrane region" description="Helical" evidence="1">
    <location>
        <begin position="133"/>
        <end position="160"/>
    </location>
</feature>
<accession>A0ABC8BKD0</accession>
<dbReference type="RefSeq" id="WP_084744094.1">
    <property type="nucleotide sequence ID" value="NZ_CP020563.1"/>
</dbReference>
<reference evidence="2 3" key="1">
    <citation type="submission" date="2017-04" db="EMBL/GenBank/DDBJ databases">
        <title>The complete genome sequence of Streptomyces albolongus YIM 101047, the producer of novel bafilomycins and novel odoriferous sesquiterpenoids.</title>
        <authorList>
            <person name="Yin M."/>
            <person name="Jiang Y."/>
        </authorList>
    </citation>
    <scope>NUCLEOTIDE SEQUENCE [LARGE SCALE GENOMIC DNA]</scope>
    <source>
        <strain evidence="2 3">YIM 101047</strain>
    </source>
</reference>
<evidence type="ECO:0000256" key="1">
    <source>
        <dbReference type="SAM" id="Phobius"/>
    </source>
</evidence>
<proteinExistence type="predicted"/>
<dbReference type="AlphaFoldDB" id="A0ABC8BKD0"/>
<gene>
    <name evidence="2" type="ORF">B7C62_00440</name>
</gene>
<protein>
    <recommendedName>
        <fullName evidence="4">DUF4389 domain-containing protein</fullName>
    </recommendedName>
</protein>
<evidence type="ECO:0008006" key="4">
    <source>
        <dbReference type="Google" id="ProtNLM"/>
    </source>
</evidence>